<comment type="caution">
    <text evidence="1">The sequence shown here is derived from an EMBL/GenBank/DDBJ whole genome shotgun (WGS) entry which is preliminary data.</text>
</comment>
<keyword evidence="2" id="KW-1185">Reference proteome</keyword>
<sequence>MKTFSLAIATLLVISAVSCRQEDEILSTEDLQTIKIIETNRKHESSKYSQELVVDSVQTIESPKKYLDGEIVPPPRK</sequence>
<reference evidence="1" key="1">
    <citation type="submission" date="2020-05" db="EMBL/GenBank/DDBJ databases">
        <title>Genomic Encyclopedia of Type Strains, Phase IV (KMG-V): Genome sequencing to study the core and pangenomes of soil and plant-associated prokaryotes.</title>
        <authorList>
            <person name="Whitman W."/>
        </authorList>
    </citation>
    <scope>NUCLEOTIDE SEQUENCE</scope>
    <source>
        <strain evidence="1">16F</strain>
    </source>
</reference>
<dbReference type="RefSeq" id="WP_173779741.1">
    <property type="nucleotide sequence ID" value="NZ_JABSNO010000017.1"/>
</dbReference>
<organism evidence="1 2">
    <name type="scientific">Frigoriflavimonas asaccharolytica</name>
    <dbReference type="NCBI Taxonomy" id="2735899"/>
    <lineage>
        <taxon>Bacteria</taxon>
        <taxon>Pseudomonadati</taxon>
        <taxon>Bacteroidota</taxon>
        <taxon>Flavobacteriia</taxon>
        <taxon>Flavobacteriales</taxon>
        <taxon>Weeksellaceae</taxon>
        <taxon>Frigoriflavimonas</taxon>
    </lineage>
</organism>
<evidence type="ECO:0000313" key="1">
    <source>
        <dbReference type="EMBL" id="NRS93164.1"/>
    </source>
</evidence>
<name>A0A8J8GBH8_9FLAO</name>
<proteinExistence type="predicted"/>
<gene>
    <name evidence="1" type="ORF">HNQ03_002251</name>
</gene>
<accession>A0A8J8GBH8</accession>
<protein>
    <submittedName>
        <fullName evidence="1">Uncharacterized protein</fullName>
    </submittedName>
</protein>
<dbReference type="AlphaFoldDB" id="A0A8J8GBH8"/>
<dbReference type="EMBL" id="JABSNO010000017">
    <property type="protein sequence ID" value="NRS93164.1"/>
    <property type="molecule type" value="Genomic_DNA"/>
</dbReference>
<dbReference type="PROSITE" id="PS51257">
    <property type="entry name" value="PROKAR_LIPOPROTEIN"/>
    <property type="match status" value="1"/>
</dbReference>
<evidence type="ECO:0000313" key="2">
    <source>
        <dbReference type="Proteomes" id="UP000610746"/>
    </source>
</evidence>
<dbReference type="Proteomes" id="UP000610746">
    <property type="component" value="Unassembled WGS sequence"/>
</dbReference>